<sequence length="49" mass="5954">MGENFSDKCGENFEVAQKNNNQLAMLFWFYEREFNFRKKAERTLRTGKE</sequence>
<organism evidence="1 2">
    <name type="scientific">Candidatus Nomurabacteria bacterium GW2011_GWB1_44_12</name>
    <dbReference type="NCBI Taxonomy" id="1618748"/>
    <lineage>
        <taxon>Bacteria</taxon>
        <taxon>Candidatus Nomuraibacteriota</taxon>
    </lineage>
</organism>
<reference evidence="1 2" key="1">
    <citation type="journal article" date="2015" name="Nature">
        <title>rRNA introns, odd ribosomes, and small enigmatic genomes across a large radiation of phyla.</title>
        <authorList>
            <person name="Brown C.T."/>
            <person name="Hug L.A."/>
            <person name="Thomas B.C."/>
            <person name="Sharon I."/>
            <person name="Castelle C.J."/>
            <person name="Singh A."/>
            <person name="Wilkins M.J."/>
            <person name="Williams K.H."/>
            <person name="Banfield J.F."/>
        </authorList>
    </citation>
    <scope>NUCLEOTIDE SEQUENCE [LARGE SCALE GENOMIC DNA]</scope>
</reference>
<gene>
    <name evidence="1" type="ORF">UW25_C0004G0006</name>
</gene>
<evidence type="ECO:0000313" key="2">
    <source>
        <dbReference type="Proteomes" id="UP000033815"/>
    </source>
</evidence>
<evidence type="ECO:0000313" key="1">
    <source>
        <dbReference type="EMBL" id="KKT36678.1"/>
    </source>
</evidence>
<protein>
    <submittedName>
        <fullName evidence="1">Uncharacterized protein</fullName>
    </submittedName>
</protein>
<comment type="caution">
    <text evidence="1">The sequence shown here is derived from an EMBL/GenBank/DDBJ whole genome shotgun (WGS) entry which is preliminary data.</text>
</comment>
<dbReference type="AlphaFoldDB" id="A0A837I7B0"/>
<proteinExistence type="predicted"/>
<accession>A0A837I7B0</accession>
<dbReference type="Proteomes" id="UP000033815">
    <property type="component" value="Unassembled WGS sequence"/>
</dbReference>
<dbReference type="EMBL" id="LCHP01000004">
    <property type="protein sequence ID" value="KKT36678.1"/>
    <property type="molecule type" value="Genomic_DNA"/>
</dbReference>
<name>A0A837I7B0_9BACT</name>